<evidence type="ECO:0000313" key="2">
    <source>
        <dbReference type="Proteomes" id="UP000182987"/>
    </source>
</evidence>
<accession>A0A0G9HCZ5</accession>
<dbReference type="InterPro" id="IPR036249">
    <property type="entry name" value="Thioredoxin-like_sf"/>
</dbReference>
<dbReference type="PANTHER" id="PTHR13887">
    <property type="entry name" value="GLUTATHIONE S-TRANSFERASE KAPPA"/>
    <property type="match status" value="1"/>
</dbReference>
<dbReference type="InterPro" id="IPR001853">
    <property type="entry name" value="DSBA-like_thioredoxin_dom"/>
</dbReference>
<dbReference type="Proteomes" id="UP000182987">
    <property type="component" value="Chromosome"/>
</dbReference>
<dbReference type="Gene3D" id="3.40.30.10">
    <property type="entry name" value="Glutaredoxin"/>
    <property type="match status" value="1"/>
</dbReference>
<dbReference type="GO" id="GO:0016491">
    <property type="term" value="F:oxidoreductase activity"/>
    <property type="evidence" value="ECO:0007669"/>
    <property type="project" value="InterPro"/>
</dbReference>
<organism evidence="1 2">
    <name type="scientific">Luteibacter rhizovicinus DSM 16549</name>
    <dbReference type="NCBI Taxonomy" id="1440763"/>
    <lineage>
        <taxon>Bacteria</taxon>
        <taxon>Pseudomonadati</taxon>
        <taxon>Pseudomonadota</taxon>
        <taxon>Gammaproteobacteria</taxon>
        <taxon>Lysobacterales</taxon>
        <taxon>Rhodanobacteraceae</taxon>
        <taxon>Luteibacter</taxon>
    </lineage>
</organism>
<dbReference type="PANTHER" id="PTHR13887:SF41">
    <property type="entry name" value="THIOREDOXIN SUPERFAMILY PROTEIN"/>
    <property type="match status" value="1"/>
</dbReference>
<reference evidence="2" key="1">
    <citation type="submission" date="2016-09" db="EMBL/GenBank/DDBJ databases">
        <authorList>
            <person name="Lysoe E."/>
        </authorList>
    </citation>
    <scope>NUCLEOTIDE SEQUENCE [LARGE SCALE GENOMIC DNA]</scope>
    <source>
        <strain evidence="2">LJ96T</strain>
    </source>
</reference>
<dbReference type="SUPFAM" id="SSF52833">
    <property type="entry name" value="Thioredoxin-like"/>
    <property type="match status" value="1"/>
</dbReference>
<dbReference type="CDD" id="cd03024">
    <property type="entry name" value="DsbA_FrnE"/>
    <property type="match status" value="1"/>
</dbReference>
<sequence length="217" mass="24117">MPQKMKIDFVSDIACPWCVIGLGGLEQALDKLHDVIEPEITFHPFELNPNMAPGGENTVEHIVAKYRIPADEARVNRERIKARAAAVGFTMNTSDASRIYNTFDAHRLIAWAGSQGKQHALKRQLFTVNFTDQTDPGNHDTLVAAAEKVGLDPVEARAVLESDRYVEDVRRDEKLWQSRGITGVPAVIVNDQYLISGGQPPEEFERQLRQIAAESAA</sequence>
<keyword evidence="2" id="KW-1185">Reference proteome</keyword>
<dbReference type="PATRIC" id="fig|1440763.5.peg.2105"/>
<gene>
    <name evidence="1" type="ORF">BJI69_17500</name>
</gene>
<protein>
    <submittedName>
        <fullName evidence="1">Disulfide bond formation protein DsbA</fullName>
    </submittedName>
</protein>
<dbReference type="RefSeq" id="WP_046967780.1">
    <property type="nucleotide sequence ID" value="NZ_CP017480.1"/>
</dbReference>
<dbReference type="KEGG" id="lrz:BJI69_17500"/>
<dbReference type="AlphaFoldDB" id="A0A0G9HCZ5"/>
<dbReference type="EMBL" id="CP017480">
    <property type="protein sequence ID" value="APG05519.1"/>
    <property type="molecule type" value="Genomic_DNA"/>
</dbReference>
<evidence type="ECO:0000313" key="1">
    <source>
        <dbReference type="EMBL" id="APG05519.1"/>
    </source>
</evidence>
<dbReference type="STRING" id="1440763.BJI69_17500"/>
<dbReference type="OrthoDB" id="9799122at2"/>
<proteinExistence type="predicted"/>
<dbReference type="Pfam" id="PF01323">
    <property type="entry name" value="DSBA"/>
    <property type="match status" value="1"/>
</dbReference>
<name>A0A0G9HCZ5_9GAMM</name>